<evidence type="ECO:0000313" key="3">
    <source>
        <dbReference type="EMBL" id="KAL3318374.1"/>
    </source>
</evidence>
<gene>
    <name evidence="3" type="ORF">Ciccas_002965</name>
</gene>
<evidence type="ECO:0000259" key="2">
    <source>
        <dbReference type="SMART" id="SM00457"/>
    </source>
</evidence>
<dbReference type="PANTHER" id="PTHR31463:SF1">
    <property type="entry name" value="MACROPHAGE-EXPRESSED GENE 1 PROTEIN"/>
    <property type="match status" value="1"/>
</dbReference>
<reference evidence="3 4" key="1">
    <citation type="submission" date="2024-11" db="EMBL/GenBank/DDBJ databases">
        <title>Adaptive evolution of stress response genes in parasites aligns with host niche diversity.</title>
        <authorList>
            <person name="Hahn C."/>
            <person name="Resl P."/>
        </authorList>
    </citation>
    <scope>NUCLEOTIDE SEQUENCE [LARGE SCALE GENOMIC DNA]</scope>
    <source>
        <strain evidence="3">EGGRZ-B1_66</strain>
        <tissue evidence="3">Body</tissue>
    </source>
</reference>
<dbReference type="InterPro" id="IPR039707">
    <property type="entry name" value="MPEG1"/>
</dbReference>
<proteinExistence type="predicted"/>
<comment type="caution">
    <text evidence="3">The sequence shown here is derived from an EMBL/GenBank/DDBJ whole genome shotgun (WGS) entry which is preliminary data.</text>
</comment>
<keyword evidence="1" id="KW-1133">Transmembrane helix</keyword>
<dbReference type="SMART" id="SM00457">
    <property type="entry name" value="MACPF"/>
    <property type="match status" value="1"/>
</dbReference>
<dbReference type="Pfam" id="PF01823">
    <property type="entry name" value="MACPF"/>
    <property type="match status" value="1"/>
</dbReference>
<protein>
    <recommendedName>
        <fullName evidence="2">MACPF domain-containing protein</fullName>
    </recommendedName>
</protein>
<organism evidence="3 4">
    <name type="scientific">Cichlidogyrus casuarinus</name>
    <dbReference type="NCBI Taxonomy" id="1844966"/>
    <lineage>
        <taxon>Eukaryota</taxon>
        <taxon>Metazoa</taxon>
        <taxon>Spiralia</taxon>
        <taxon>Lophotrochozoa</taxon>
        <taxon>Platyhelminthes</taxon>
        <taxon>Monogenea</taxon>
        <taxon>Monopisthocotylea</taxon>
        <taxon>Dactylogyridea</taxon>
        <taxon>Ancyrocephalidae</taxon>
        <taxon>Cichlidogyrus</taxon>
    </lineage>
</organism>
<dbReference type="PANTHER" id="PTHR31463">
    <property type="entry name" value="MACROPHAGE-EXPRESSED GENE 1 PROTEIN"/>
    <property type="match status" value="1"/>
</dbReference>
<dbReference type="AlphaFoldDB" id="A0ABD2QFR5"/>
<sequence>MLCTKGATLYLSSWKLNDQCVLAPDQELLAVLPGSGWDNLLNEERPQVIDRDHYAQCKLSTDRKFIVPDQMEIEPIKMTVTSLSSETFESSSEYVDSTSNMINVNSGLSFGAASISGSFSWERTNVKNNQFSTKSIALRNQVRHRLYKVFLGPEAPLHKHFKNRILGISFLLNSPQMNISLLKGISKINDYWLDQPGIMRNGEMLRGPVNPIANLSTSTQYSKALEAAYLADLIIRDFGTHVITETENGAAIVQVSYLNEKFRKMSEETKSSISTGAAMENYMEVVESRFQTTHGGASISFGNTSFEEWQRSVPHNMVAVDRVGRPIYEAISANNLPELEPSLVEKVVEVLKSAVHRYYEANIVLGCLDPNSPLFDPNANTPSSTACNVSEASFFKKGQIFGGTFQTCQGPSELCEIYGHKHPLTGQYSCPSDYVPVRLLPRQVIGCVNRCETGFFTNNCKEACAETDAIWCSPSVLNANISDAYFFGGIFSETSVNPVTGDKSCPNNFHLFRLGKGLNLCASVDRDIGILKSVPFGGLYACQSGNPMTPLIENYKNPSTRSGNVDSLNQIMFKSDFNSMMAPKRCPSGYVSHSAGLEDVCQISYCMPSNTFKKVKVKLIKSPPFIKLHSTKEKMPKSSMKAIDGTILELQSNGVWSKADSSPDKMTIIIVLAVFCSCLLISLITVLVYFIFVRRRS</sequence>
<dbReference type="GO" id="GO:0030670">
    <property type="term" value="C:phagocytic vesicle membrane"/>
    <property type="evidence" value="ECO:0007669"/>
    <property type="project" value="UniProtKB-SubCell"/>
</dbReference>
<dbReference type="InterPro" id="IPR020864">
    <property type="entry name" value="MACPF"/>
</dbReference>
<name>A0ABD2QFR5_9PLAT</name>
<dbReference type="Proteomes" id="UP001626550">
    <property type="component" value="Unassembled WGS sequence"/>
</dbReference>
<feature type="transmembrane region" description="Helical" evidence="1">
    <location>
        <begin position="668"/>
        <end position="692"/>
    </location>
</feature>
<keyword evidence="1" id="KW-0472">Membrane</keyword>
<keyword evidence="4" id="KW-1185">Reference proteome</keyword>
<dbReference type="GO" id="GO:0045087">
    <property type="term" value="P:innate immune response"/>
    <property type="evidence" value="ECO:0007669"/>
    <property type="project" value="UniProtKB-KW"/>
</dbReference>
<feature type="domain" description="MACPF" evidence="2">
    <location>
        <begin position="191"/>
        <end position="360"/>
    </location>
</feature>
<dbReference type="GO" id="GO:0002250">
    <property type="term" value="P:adaptive immune response"/>
    <property type="evidence" value="ECO:0007669"/>
    <property type="project" value="UniProtKB-KW"/>
</dbReference>
<dbReference type="EMBL" id="JBJKFK010000252">
    <property type="protein sequence ID" value="KAL3318374.1"/>
    <property type="molecule type" value="Genomic_DNA"/>
</dbReference>
<keyword evidence="1" id="KW-0812">Transmembrane</keyword>
<accession>A0ABD2QFR5</accession>
<evidence type="ECO:0000313" key="4">
    <source>
        <dbReference type="Proteomes" id="UP001626550"/>
    </source>
</evidence>
<evidence type="ECO:0000256" key="1">
    <source>
        <dbReference type="SAM" id="Phobius"/>
    </source>
</evidence>